<dbReference type="STRING" id="144026.SAMN04488568_10424"/>
<protein>
    <submittedName>
        <fullName evidence="3">CubicO group peptidase, beta-lactamase class C family</fullName>
    </submittedName>
</protein>
<evidence type="ECO:0000256" key="1">
    <source>
        <dbReference type="SAM" id="SignalP"/>
    </source>
</evidence>
<dbReference type="Proteomes" id="UP000199759">
    <property type="component" value="Unassembled WGS sequence"/>
</dbReference>
<dbReference type="PANTHER" id="PTHR46825:SF7">
    <property type="entry name" value="D-ALANYL-D-ALANINE CARBOXYPEPTIDASE"/>
    <property type="match status" value="1"/>
</dbReference>
<sequence length="490" mass="52060">MKALSSPLALAGLSLSLACSAVALKPATALAASQATTRTEIQDAALEARLQARFDALAEAGFTGFAAISRHGEIIFAQGAGLADPATGRPFTLDTQFDIGSITKSFTGMAIAALVDAGRLSPDAILADFFPDAPADKAAITVQQLLTHTAGLPDAVGDDFSEEDWASVRDTIFNAELRHEPGSAYRYSNVGFTLLAAIIEVVTGQSYEDYLIREILAPAGIEHTGYMAVYDDALAARSRHGEAVIDASWGGHAPNWHLMGNGGLVSTPRDMLAWEAGFHNGSLVSPQARDLAMTPLVREGEGAASFYGYGLVVEDDAELGRIYWHNGGNPSFNSHWRVLADQGYEMFATTNQRAISADTVIAALVAALMDQDFQVQHPREAGTDPVALPDTAGGAAAADFLAMIASDDEAVWQDYVLNRMSGDMRAVAPMDGHLGMMRQLHRDFGQSETIAVFETETAITLSLRDPHSGETIPVVIEYNAEGQVTGLMIG</sequence>
<evidence type="ECO:0000259" key="2">
    <source>
        <dbReference type="Pfam" id="PF00144"/>
    </source>
</evidence>
<keyword evidence="4" id="KW-1185">Reference proteome</keyword>
<dbReference type="SUPFAM" id="SSF56601">
    <property type="entry name" value="beta-lactamase/transpeptidase-like"/>
    <property type="match status" value="1"/>
</dbReference>
<dbReference type="AlphaFoldDB" id="A0A1G9PTL5"/>
<dbReference type="Pfam" id="PF00144">
    <property type="entry name" value="Beta-lactamase"/>
    <property type="match status" value="1"/>
</dbReference>
<dbReference type="OrthoDB" id="5377981at2"/>
<feature type="chain" id="PRO_5011552370" evidence="1">
    <location>
        <begin position="32"/>
        <end position="490"/>
    </location>
</feature>
<organism evidence="3 4">
    <name type="scientific">Maricaulis salignorans</name>
    <dbReference type="NCBI Taxonomy" id="144026"/>
    <lineage>
        <taxon>Bacteria</taxon>
        <taxon>Pseudomonadati</taxon>
        <taxon>Pseudomonadota</taxon>
        <taxon>Alphaproteobacteria</taxon>
        <taxon>Maricaulales</taxon>
        <taxon>Maricaulaceae</taxon>
        <taxon>Maricaulis</taxon>
    </lineage>
</organism>
<reference evidence="3 4" key="1">
    <citation type="submission" date="2016-10" db="EMBL/GenBank/DDBJ databases">
        <authorList>
            <person name="de Groot N.N."/>
        </authorList>
    </citation>
    <scope>NUCLEOTIDE SEQUENCE [LARGE SCALE GENOMIC DNA]</scope>
    <source>
        <strain evidence="3 4">DSM 16077</strain>
    </source>
</reference>
<name>A0A1G9PTL5_9PROT</name>
<evidence type="ECO:0000313" key="3">
    <source>
        <dbReference type="EMBL" id="SDM01993.1"/>
    </source>
</evidence>
<feature type="domain" description="Beta-lactamase-related" evidence="2">
    <location>
        <begin position="60"/>
        <end position="355"/>
    </location>
</feature>
<dbReference type="InterPro" id="IPR050491">
    <property type="entry name" value="AmpC-like"/>
</dbReference>
<evidence type="ECO:0000313" key="4">
    <source>
        <dbReference type="Proteomes" id="UP000199759"/>
    </source>
</evidence>
<dbReference type="InterPro" id="IPR012338">
    <property type="entry name" value="Beta-lactam/transpept-like"/>
</dbReference>
<dbReference type="PROSITE" id="PS51257">
    <property type="entry name" value="PROKAR_LIPOPROTEIN"/>
    <property type="match status" value="1"/>
</dbReference>
<gene>
    <name evidence="3" type="ORF">SAMN04488568_10424</name>
</gene>
<dbReference type="RefSeq" id="WP_091767630.1">
    <property type="nucleotide sequence ID" value="NZ_FNHG01000004.1"/>
</dbReference>
<dbReference type="PANTHER" id="PTHR46825">
    <property type="entry name" value="D-ALANYL-D-ALANINE-CARBOXYPEPTIDASE/ENDOPEPTIDASE AMPH"/>
    <property type="match status" value="1"/>
</dbReference>
<dbReference type="InterPro" id="IPR001466">
    <property type="entry name" value="Beta-lactam-related"/>
</dbReference>
<proteinExistence type="predicted"/>
<keyword evidence="1" id="KW-0732">Signal</keyword>
<feature type="signal peptide" evidence="1">
    <location>
        <begin position="1"/>
        <end position="31"/>
    </location>
</feature>
<accession>A0A1G9PTL5</accession>
<dbReference type="EMBL" id="FNHG01000004">
    <property type="protein sequence ID" value="SDM01993.1"/>
    <property type="molecule type" value="Genomic_DNA"/>
</dbReference>
<dbReference type="Gene3D" id="3.40.710.10">
    <property type="entry name" value="DD-peptidase/beta-lactamase superfamily"/>
    <property type="match status" value="1"/>
</dbReference>